<evidence type="ECO:0000256" key="1">
    <source>
        <dbReference type="ARBA" id="ARBA00022448"/>
    </source>
</evidence>
<reference evidence="5 6" key="1">
    <citation type="submission" date="2012-12" db="EMBL/GenBank/DDBJ databases">
        <authorList>
            <person name="Sencilo A."/>
            <person name="Jacobs-Sera D."/>
            <person name="Russell D.A."/>
            <person name="Ko C."/>
            <person name="Atanasova N."/>
            <person name="Osterlund E."/>
            <person name="Oksanen H.M."/>
            <person name="Bamford D.H."/>
            <person name="Hatfull G.F."/>
            <person name="Roine E."/>
            <person name="Hendrix R.W."/>
        </authorList>
    </citation>
    <scope>NUCLEOTIDE SEQUENCE [LARGE SCALE GENOMIC DNA]</scope>
</reference>
<dbReference type="InterPro" id="IPR013766">
    <property type="entry name" value="Thioredoxin_domain"/>
</dbReference>
<gene>
    <name evidence="5" type="primary">174</name>
    <name evidence="5" type="ORF">HGTV1_174</name>
</gene>
<sequence>MTIKVLQFTAEWCGPCESQHPIIDRVEDELDVEVERVDVDEHQGVANNYNVRGIPFIVVEEDGTVRDSFQGLTQFESIEASVESIRNS</sequence>
<evidence type="ECO:0000313" key="6">
    <source>
        <dbReference type="Proteomes" id="UP000202786"/>
    </source>
</evidence>
<organism evidence="5 6">
    <name type="scientific">Halogranum tailed virus 1</name>
    <dbReference type="NCBI Taxonomy" id="1273749"/>
    <lineage>
        <taxon>Viruses</taxon>
        <taxon>Duplodnaviria</taxon>
        <taxon>Heunggongvirae</taxon>
        <taxon>Uroviricota</taxon>
        <taxon>Caudoviricetes</taxon>
        <taxon>Thumleimavirales</taxon>
        <taxon>Halomagnusviridae</taxon>
        <taxon>Hagravirus</taxon>
        <taxon>Hagravirus capitaneum</taxon>
        <taxon>Hagravirus HGTV1</taxon>
    </lineage>
</organism>
<dbReference type="KEGG" id="vg:16193980"/>
<keyword evidence="1" id="KW-0813">Transport</keyword>
<dbReference type="PANTHER" id="PTHR45663">
    <property type="entry name" value="GEO12009P1"/>
    <property type="match status" value="1"/>
</dbReference>
<dbReference type="PANTHER" id="PTHR45663:SF11">
    <property type="entry name" value="GEO12009P1"/>
    <property type="match status" value="1"/>
</dbReference>
<dbReference type="GO" id="GO:0015035">
    <property type="term" value="F:protein-disulfide reductase activity"/>
    <property type="evidence" value="ECO:0007669"/>
    <property type="project" value="TreeGrafter"/>
</dbReference>
<evidence type="ECO:0000256" key="2">
    <source>
        <dbReference type="ARBA" id="ARBA00022982"/>
    </source>
</evidence>
<dbReference type="PROSITE" id="PS00194">
    <property type="entry name" value="THIOREDOXIN_1"/>
    <property type="match status" value="1"/>
</dbReference>
<keyword evidence="3" id="KW-1015">Disulfide bond</keyword>
<evidence type="ECO:0000313" key="5">
    <source>
        <dbReference type="EMBL" id="AGM11471.1"/>
    </source>
</evidence>
<protein>
    <submittedName>
        <fullName evidence="5">Thioredoxin</fullName>
    </submittedName>
</protein>
<dbReference type="PROSITE" id="PS51352">
    <property type="entry name" value="THIOREDOXIN_2"/>
    <property type="match status" value="1"/>
</dbReference>
<proteinExistence type="predicted"/>
<evidence type="ECO:0000259" key="4">
    <source>
        <dbReference type="PROSITE" id="PS51352"/>
    </source>
</evidence>
<dbReference type="Proteomes" id="UP000202786">
    <property type="component" value="Segment"/>
</dbReference>
<keyword evidence="6" id="KW-1185">Reference proteome</keyword>
<accession>R4TGT4</accession>
<feature type="domain" description="Thioredoxin" evidence="4">
    <location>
        <begin position="1"/>
        <end position="87"/>
    </location>
</feature>
<dbReference type="CDD" id="cd02947">
    <property type="entry name" value="TRX_family"/>
    <property type="match status" value="1"/>
</dbReference>
<dbReference type="InterPro" id="IPR036249">
    <property type="entry name" value="Thioredoxin-like_sf"/>
</dbReference>
<dbReference type="SUPFAM" id="SSF52833">
    <property type="entry name" value="Thioredoxin-like"/>
    <property type="match status" value="1"/>
</dbReference>
<name>R4TGT4_9CAUD</name>
<dbReference type="GeneID" id="16193980"/>
<dbReference type="Gene3D" id="3.40.30.10">
    <property type="entry name" value="Glutaredoxin"/>
    <property type="match status" value="1"/>
</dbReference>
<dbReference type="InterPro" id="IPR017937">
    <property type="entry name" value="Thioredoxin_CS"/>
</dbReference>
<dbReference type="EMBL" id="KC292026">
    <property type="protein sequence ID" value="AGM11471.1"/>
    <property type="molecule type" value="Genomic_DNA"/>
</dbReference>
<keyword evidence="2" id="KW-0249">Electron transport</keyword>
<evidence type="ECO:0000256" key="3">
    <source>
        <dbReference type="ARBA" id="ARBA00023157"/>
    </source>
</evidence>
<dbReference type="RefSeq" id="YP_008059349.1">
    <property type="nucleotide sequence ID" value="NC_021328.1"/>
</dbReference>
<dbReference type="Pfam" id="PF00085">
    <property type="entry name" value="Thioredoxin"/>
    <property type="match status" value="1"/>
</dbReference>